<dbReference type="InterPro" id="IPR003594">
    <property type="entry name" value="HATPase_dom"/>
</dbReference>
<dbReference type="Pfam" id="PF02518">
    <property type="entry name" value="HATPase_c"/>
    <property type="match status" value="1"/>
</dbReference>
<dbReference type="SUPFAM" id="SSF47384">
    <property type="entry name" value="Homodimeric domain of signal transducing histidine kinase"/>
    <property type="match status" value="1"/>
</dbReference>
<dbReference type="SUPFAM" id="SSF55874">
    <property type="entry name" value="ATPase domain of HSP90 chaperone/DNA topoisomerase II/histidine kinase"/>
    <property type="match status" value="1"/>
</dbReference>
<dbReference type="InterPro" id="IPR036890">
    <property type="entry name" value="HATPase_C_sf"/>
</dbReference>
<dbReference type="InterPro" id="IPR003661">
    <property type="entry name" value="HisK_dim/P_dom"/>
</dbReference>
<dbReference type="SMART" id="SM00387">
    <property type="entry name" value="HATPase_c"/>
    <property type="match status" value="1"/>
</dbReference>
<keyword evidence="5 8" id="KW-0418">Kinase</keyword>
<keyword evidence="4" id="KW-0808">Transferase</keyword>
<dbReference type="CDD" id="cd00075">
    <property type="entry name" value="HATPase"/>
    <property type="match status" value="1"/>
</dbReference>
<proteinExistence type="predicted"/>
<dbReference type="PANTHER" id="PTHR43711">
    <property type="entry name" value="TWO-COMPONENT HISTIDINE KINASE"/>
    <property type="match status" value="1"/>
</dbReference>
<dbReference type="InterPro" id="IPR005467">
    <property type="entry name" value="His_kinase_dom"/>
</dbReference>
<dbReference type="InterPro" id="IPR050736">
    <property type="entry name" value="Sensor_HK_Regulatory"/>
</dbReference>
<keyword evidence="6" id="KW-0902">Two-component regulatory system</keyword>
<evidence type="ECO:0000256" key="3">
    <source>
        <dbReference type="ARBA" id="ARBA00022553"/>
    </source>
</evidence>
<gene>
    <name evidence="8" type="ORF">SAMN04488128_10385</name>
</gene>
<evidence type="ECO:0000256" key="4">
    <source>
        <dbReference type="ARBA" id="ARBA00022679"/>
    </source>
</evidence>
<dbReference type="PANTHER" id="PTHR43711:SF1">
    <property type="entry name" value="HISTIDINE KINASE 1"/>
    <property type="match status" value="1"/>
</dbReference>
<dbReference type="STRING" id="634771.SAMN04488128_10385"/>
<evidence type="ECO:0000256" key="5">
    <source>
        <dbReference type="ARBA" id="ARBA00022777"/>
    </source>
</evidence>
<reference evidence="9" key="1">
    <citation type="submission" date="2017-02" db="EMBL/GenBank/DDBJ databases">
        <authorList>
            <person name="Varghese N."/>
            <person name="Submissions S."/>
        </authorList>
    </citation>
    <scope>NUCLEOTIDE SEQUENCE [LARGE SCALE GENOMIC DNA]</scope>
    <source>
        <strain evidence="9">DSM 22224</strain>
    </source>
</reference>
<feature type="domain" description="Histidine kinase" evidence="7">
    <location>
        <begin position="25"/>
        <end position="241"/>
    </location>
</feature>
<dbReference type="Gene3D" id="1.10.287.130">
    <property type="match status" value="1"/>
</dbReference>
<dbReference type="PRINTS" id="PR00344">
    <property type="entry name" value="BCTRLSENSOR"/>
</dbReference>
<dbReference type="GO" id="GO:0000155">
    <property type="term" value="F:phosphorelay sensor kinase activity"/>
    <property type="evidence" value="ECO:0007669"/>
    <property type="project" value="InterPro"/>
</dbReference>
<comment type="catalytic activity">
    <reaction evidence="1">
        <text>ATP + protein L-histidine = ADP + protein N-phospho-L-histidine.</text>
        <dbReference type="EC" id="2.7.13.3"/>
    </reaction>
</comment>
<evidence type="ECO:0000313" key="8">
    <source>
        <dbReference type="EMBL" id="SKA29225.1"/>
    </source>
</evidence>
<evidence type="ECO:0000256" key="2">
    <source>
        <dbReference type="ARBA" id="ARBA00012438"/>
    </source>
</evidence>
<dbReference type="AlphaFoldDB" id="A0A1T4SM20"/>
<dbReference type="EC" id="2.7.13.3" evidence="2"/>
<keyword evidence="9" id="KW-1185">Reference proteome</keyword>
<evidence type="ECO:0000256" key="6">
    <source>
        <dbReference type="ARBA" id="ARBA00023012"/>
    </source>
</evidence>
<dbReference type="Proteomes" id="UP000190367">
    <property type="component" value="Unassembled WGS sequence"/>
</dbReference>
<name>A0A1T4SM20_9BACT</name>
<dbReference type="Gene3D" id="3.30.565.10">
    <property type="entry name" value="Histidine kinase-like ATPase, C-terminal domain"/>
    <property type="match status" value="1"/>
</dbReference>
<dbReference type="EMBL" id="FUWZ01000003">
    <property type="protein sequence ID" value="SKA29225.1"/>
    <property type="molecule type" value="Genomic_DNA"/>
</dbReference>
<dbReference type="OrthoDB" id="9808408at2"/>
<dbReference type="PROSITE" id="PS50109">
    <property type="entry name" value="HIS_KIN"/>
    <property type="match status" value="1"/>
</dbReference>
<organism evidence="8 9">
    <name type="scientific">Chitinophaga eiseniae</name>
    <dbReference type="NCBI Taxonomy" id="634771"/>
    <lineage>
        <taxon>Bacteria</taxon>
        <taxon>Pseudomonadati</taxon>
        <taxon>Bacteroidota</taxon>
        <taxon>Chitinophagia</taxon>
        <taxon>Chitinophagales</taxon>
        <taxon>Chitinophagaceae</taxon>
        <taxon>Chitinophaga</taxon>
    </lineage>
</organism>
<dbReference type="Pfam" id="PF00512">
    <property type="entry name" value="HisKA"/>
    <property type="match status" value="1"/>
</dbReference>
<evidence type="ECO:0000256" key="1">
    <source>
        <dbReference type="ARBA" id="ARBA00000085"/>
    </source>
</evidence>
<dbReference type="InterPro" id="IPR036097">
    <property type="entry name" value="HisK_dim/P_sf"/>
</dbReference>
<sequence length="250" mass="27656">MREPISGRAARKTSLQEMRSEYISMAIHEFRTPITAITSSIELLETKMELDALMLPFYKRNLSRIKEEITLLNNMVDDILISGSMVSGSMVARPEATDVVAFVGMIRRQYFHQRADKRQLSIRVSGARRHIYIDQSQLTGILTNLVGNAFKYSQGQGPLLRLHYGKKGLYIKVKDTGIGIPEKDIPFLFTPFFRGRNVGSRAGAGLGLAIVKRFVMANNGTIAVSSGAAGTVFTLMFPYVPDNNPGGHSA</sequence>
<keyword evidence="3" id="KW-0597">Phosphoprotein</keyword>
<evidence type="ECO:0000259" key="7">
    <source>
        <dbReference type="PROSITE" id="PS50109"/>
    </source>
</evidence>
<dbReference type="InterPro" id="IPR004358">
    <property type="entry name" value="Sig_transdc_His_kin-like_C"/>
</dbReference>
<dbReference type="SMART" id="SM00388">
    <property type="entry name" value="HisKA"/>
    <property type="match status" value="1"/>
</dbReference>
<dbReference type="CDD" id="cd00082">
    <property type="entry name" value="HisKA"/>
    <property type="match status" value="1"/>
</dbReference>
<evidence type="ECO:0000313" key="9">
    <source>
        <dbReference type="Proteomes" id="UP000190367"/>
    </source>
</evidence>
<protein>
    <recommendedName>
        <fullName evidence="2">histidine kinase</fullName>
        <ecNumber evidence="2">2.7.13.3</ecNumber>
    </recommendedName>
</protein>
<dbReference type="RefSeq" id="WP_078670463.1">
    <property type="nucleotide sequence ID" value="NZ_FUWZ01000003.1"/>
</dbReference>
<accession>A0A1T4SM20</accession>